<proteinExistence type="predicted"/>
<sequence length="38" mass="4662">MVSSLWNSIFNFELMNTAVKYFQKIQLLELDFLHHYLK</sequence>
<accession>A0A090X374</accession>
<dbReference type="EMBL" id="BBNT01000005">
    <property type="protein sequence ID" value="GAL75537.1"/>
    <property type="molecule type" value="Genomic_DNA"/>
</dbReference>
<reference evidence="1 2" key="1">
    <citation type="journal article" date="2014" name="Genome Announc.">
        <title>Draft Genome Sequences of Marine Flavobacterium Nonlabens Strains NR17, NR24, NR27, NR32, NR33, and Ara13.</title>
        <authorList>
            <person name="Nakanishi M."/>
            <person name="Meirelles P."/>
            <person name="Suzuki R."/>
            <person name="Takatani N."/>
            <person name="Mino S."/>
            <person name="Suda W."/>
            <person name="Oshima K."/>
            <person name="Hattori M."/>
            <person name="Ohkuma M."/>
            <person name="Hosokawa M."/>
            <person name="Miyashita K."/>
            <person name="Thompson F.L."/>
            <person name="Niwa A."/>
            <person name="Sawabe T."/>
            <person name="Sawabe T."/>
        </authorList>
    </citation>
    <scope>NUCLEOTIDE SEQUENCE [LARGE SCALE GENOMIC DNA]</scope>
    <source>
        <strain evidence="2">JCM19275</strain>
    </source>
</reference>
<evidence type="ECO:0000313" key="2">
    <source>
        <dbReference type="Proteomes" id="UP000029647"/>
    </source>
</evidence>
<name>A0A090X374_NONUL</name>
<protein>
    <submittedName>
        <fullName evidence="1">Uncharacterized protein</fullName>
    </submittedName>
</protein>
<dbReference type="Proteomes" id="UP000029647">
    <property type="component" value="Unassembled WGS sequence"/>
</dbReference>
<comment type="caution">
    <text evidence="1">The sequence shown here is derived from an EMBL/GenBank/DDBJ whole genome shotgun (WGS) entry which is preliminary data.</text>
</comment>
<evidence type="ECO:0000313" key="1">
    <source>
        <dbReference type="EMBL" id="GAL75537.1"/>
    </source>
</evidence>
<gene>
    <name evidence="1" type="ORF">JCM19275_1988</name>
</gene>
<dbReference type="AlphaFoldDB" id="A0A090X374"/>
<organism evidence="1 2">
    <name type="scientific">Nonlabens ulvanivorans</name>
    <name type="common">Persicivirga ulvanivorans</name>
    <dbReference type="NCBI Taxonomy" id="906888"/>
    <lineage>
        <taxon>Bacteria</taxon>
        <taxon>Pseudomonadati</taxon>
        <taxon>Bacteroidota</taxon>
        <taxon>Flavobacteriia</taxon>
        <taxon>Flavobacteriales</taxon>
        <taxon>Flavobacteriaceae</taxon>
        <taxon>Nonlabens</taxon>
    </lineage>
</organism>